<evidence type="ECO:0000256" key="1">
    <source>
        <dbReference type="SAM" id="MobiDB-lite"/>
    </source>
</evidence>
<evidence type="ECO:0000313" key="3">
    <source>
        <dbReference type="Proteomes" id="UP000494363"/>
    </source>
</evidence>
<feature type="region of interest" description="Disordered" evidence="1">
    <location>
        <begin position="1"/>
        <end position="39"/>
    </location>
</feature>
<evidence type="ECO:0000313" key="2">
    <source>
        <dbReference type="EMBL" id="CAB3750723.1"/>
    </source>
</evidence>
<accession>A0A6J5D9Z7</accession>
<protein>
    <submittedName>
        <fullName evidence="2">Uncharacterized protein</fullName>
    </submittedName>
</protein>
<reference evidence="2 3" key="1">
    <citation type="submission" date="2020-04" db="EMBL/GenBank/DDBJ databases">
        <authorList>
            <person name="De Canck E."/>
        </authorList>
    </citation>
    <scope>NUCLEOTIDE SEQUENCE [LARGE SCALE GENOMIC DNA]</scope>
    <source>
        <strain evidence="2 3">LMG 29542</strain>
    </source>
</reference>
<dbReference type="EMBL" id="CADIKH010000005">
    <property type="protein sequence ID" value="CAB3750723.1"/>
    <property type="molecule type" value="Genomic_DNA"/>
</dbReference>
<keyword evidence="3" id="KW-1185">Reference proteome</keyword>
<name>A0A6J5D9Z7_9BURK</name>
<dbReference type="RefSeq" id="WP_175225662.1">
    <property type="nucleotide sequence ID" value="NZ_CADIKH010000005.1"/>
</dbReference>
<dbReference type="Proteomes" id="UP000494363">
    <property type="component" value="Unassembled WGS sequence"/>
</dbReference>
<feature type="compositionally biased region" description="Polar residues" evidence="1">
    <location>
        <begin position="1"/>
        <end position="19"/>
    </location>
</feature>
<feature type="region of interest" description="Disordered" evidence="1">
    <location>
        <begin position="62"/>
        <end position="88"/>
    </location>
</feature>
<gene>
    <name evidence="2" type="ORF">LMG29542_01319</name>
</gene>
<organism evidence="2 3">
    <name type="scientific">Paraburkholderia humisilvae</name>
    <dbReference type="NCBI Taxonomy" id="627669"/>
    <lineage>
        <taxon>Bacteria</taxon>
        <taxon>Pseudomonadati</taxon>
        <taxon>Pseudomonadota</taxon>
        <taxon>Betaproteobacteria</taxon>
        <taxon>Burkholderiales</taxon>
        <taxon>Burkholderiaceae</taxon>
        <taxon>Paraburkholderia</taxon>
    </lineage>
</organism>
<sequence length="194" mass="20892">MNVSNASPQSAGQPSQNDSPHPETGVRSVQSDSGALVTARVDGYHSGTGTISIRARHGSEQASVSFSNGGAPVVHTQSRQIGPIFRGNDGRLYEQTGEERYLPYPGYSGHLQYRSTFEPLPRNQTIASDSGALKIQSDRPGRFGDIRVQDKTGDQLAQISLLPGRDGDVAVNDVNHSLVWIRADANEILRLPSN</sequence>
<proteinExistence type="predicted"/>
<dbReference type="AlphaFoldDB" id="A0A6J5D9Z7"/>